<organism evidence="2 3">
    <name type="scientific">Variovorax dokdonensis</name>
    <dbReference type="NCBI Taxonomy" id="344883"/>
    <lineage>
        <taxon>Bacteria</taxon>
        <taxon>Pseudomonadati</taxon>
        <taxon>Pseudomonadota</taxon>
        <taxon>Betaproteobacteria</taxon>
        <taxon>Burkholderiales</taxon>
        <taxon>Comamonadaceae</taxon>
        <taxon>Variovorax</taxon>
    </lineage>
</organism>
<accession>A0ABT7N949</accession>
<dbReference type="Proteomes" id="UP001174908">
    <property type="component" value="Unassembled WGS sequence"/>
</dbReference>
<dbReference type="EMBL" id="JASZYV010000001">
    <property type="protein sequence ID" value="MDM0044471.1"/>
    <property type="molecule type" value="Genomic_DNA"/>
</dbReference>
<gene>
    <name evidence="2" type="ORF">QTH91_08275</name>
</gene>
<name>A0ABT7N949_9BURK</name>
<sequence>MNRQTSPRGSVDPLDNDTQPELQKRGAHQPRARRPEPNAPVHNYEEGASIGRSADSKAGGAAGQLTPKD</sequence>
<evidence type="ECO:0000313" key="3">
    <source>
        <dbReference type="Proteomes" id="UP001174908"/>
    </source>
</evidence>
<dbReference type="RefSeq" id="WP_286659506.1">
    <property type="nucleotide sequence ID" value="NZ_JASZYV010000001.1"/>
</dbReference>
<comment type="caution">
    <text evidence="2">The sequence shown here is derived from an EMBL/GenBank/DDBJ whole genome shotgun (WGS) entry which is preliminary data.</text>
</comment>
<proteinExistence type="predicted"/>
<keyword evidence="3" id="KW-1185">Reference proteome</keyword>
<evidence type="ECO:0000256" key="1">
    <source>
        <dbReference type="SAM" id="MobiDB-lite"/>
    </source>
</evidence>
<reference evidence="2" key="1">
    <citation type="submission" date="2023-06" db="EMBL/GenBank/DDBJ databases">
        <authorList>
            <person name="Jiang Y."/>
            <person name="Liu Q."/>
        </authorList>
    </citation>
    <scope>NUCLEOTIDE SEQUENCE</scope>
    <source>
        <strain evidence="2">CGMCC 1.12089</strain>
    </source>
</reference>
<protein>
    <submittedName>
        <fullName evidence="2">Uncharacterized protein</fullName>
    </submittedName>
</protein>
<feature type="region of interest" description="Disordered" evidence="1">
    <location>
        <begin position="1"/>
        <end position="69"/>
    </location>
</feature>
<evidence type="ECO:0000313" key="2">
    <source>
        <dbReference type="EMBL" id="MDM0044471.1"/>
    </source>
</evidence>